<gene>
    <name evidence="1" type="ORF">F2Q69_00012156</name>
</gene>
<reference evidence="1" key="1">
    <citation type="submission" date="2019-12" db="EMBL/GenBank/DDBJ databases">
        <title>Genome sequencing and annotation of Brassica cretica.</title>
        <authorList>
            <person name="Studholme D.J."/>
            <person name="Sarris P."/>
        </authorList>
    </citation>
    <scope>NUCLEOTIDE SEQUENCE</scope>
    <source>
        <strain evidence="1">PFS-109/04</strain>
        <tissue evidence="1">Leaf</tissue>
    </source>
</reference>
<protein>
    <submittedName>
        <fullName evidence="1">Uncharacterized protein</fullName>
    </submittedName>
</protein>
<dbReference type="AlphaFoldDB" id="A0A8S9R806"/>
<dbReference type="Proteomes" id="UP000712600">
    <property type="component" value="Unassembled WGS sequence"/>
</dbReference>
<dbReference type="EMBL" id="QGKX02000996">
    <property type="protein sequence ID" value="KAF3559754.1"/>
    <property type="molecule type" value="Genomic_DNA"/>
</dbReference>
<organism evidence="1 2">
    <name type="scientific">Brassica cretica</name>
    <name type="common">Mustard</name>
    <dbReference type="NCBI Taxonomy" id="69181"/>
    <lineage>
        <taxon>Eukaryota</taxon>
        <taxon>Viridiplantae</taxon>
        <taxon>Streptophyta</taxon>
        <taxon>Embryophyta</taxon>
        <taxon>Tracheophyta</taxon>
        <taxon>Spermatophyta</taxon>
        <taxon>Magnoliopsida</taxon>
        <taxon>eudicotyledons</taxon>
        <taxon>Gunneridae</taxon>
        <taxon>Pentapetalae</taxon>
        <taxon>rosids</taxon>
        <taxon>malvids</taxon>
        <taxon>Brassicales</taxon>
        <taxon>Brassicaceae</taxon>
        <taxon>Brassiceae</taxon>
        <taxon>Brassica</taxon>
    </lineage>
</organism>
<evidence type="ECO:0000313" key="2">
    <source>
        <dbReference type="Proteomes" id="UP000712600"/>
    </source>
</evidence>
<sequence length="128" mass="14408">MKNPNKWSNMRPGTYGANLGTSGNAFNNRLRLHVFSNAFQIAPKSPLFSNRELGHCLGKRDEDLAMLTLLKGILGDAEEREREEESLAMLVEVEESLEMLKDIGRELGDTHRARGELGNAWGRERRLG</sequence>
<comment type="caution">
    <text evidence="1">The sequence shown here is derived from an EMBL/GenBank/DDBJ whole genome shotgun (WGS) entry which is preliminary data.</text>
</comment>
<accession>A0A8S9R806</accession>
<name>A0A8S9R806_BRACR</name>
<proteinExistence type="predicted"/>
<evidence type="ECO:0000313" key="1">
    <source>
        <dbReference type="EMBL" id="KAF3559754.1"/>
    </source>
</evidence>